<organism evidence="3 4">
    <name type="scientific">Neohortaea acidophila</name>
    <dbReference type="NCBI Taxonomy" id="245834"/>
    <lineage>
        <taxon>Eukaryota</taxon>
        <taxon>Fungi</taxon>
        <taxon>Dikarya</taxon>
        <taxon>Ascomycota</taxon>
        <taxon>Pezizomycotina</taxon>
        <taxon>Dothideomycetes</taxon>
        <taxon>Dothideomycetidae</taxon>
        <taxon>Mycosphaerellales</taxon>
        <taxon>Teratosphaeriaceae</taxon>
        <taxon>Neohortaea</taxon>
    </lineage>
</organism>
<dbReference type="EMBL" id="MU001636">
    <property type="protein sequence ID" value="KAF2482830.1"/>
    <property type="molecule type" value="Genomic_DNA"/>
</dbReference>
<dbReference type="GeneID" id="54470781"/>
<dbReference type="PANTHER" id="PTHR38791:SF5">
    <property type="entry name" value="TRANSCRIPTION FACTOR DBAG-RELATED"/>
    <property type="match status" value="1"/>
</dbReference>
<dbReference type="RefSeq" id="XP_033589400.1">
    <property type="nucleotide sequence ID" value="XM_033729779.1"/>
</dbReference>
<dbReference type="InterPro" id="IPR001138">
    <property type="entry name" value="Zn2Cys6_DnaBD"/>
</dbReference>
<name>A0A6A6PRU7_9PEZI</name>
<dbReference type="Gene3D" id="4.10.240.10">
    <property type="entry name" value="Zn(2)-C6 fungal-type DNA-binding domain"/>
    <property type="match status" value="1"/>
</dbReference>
<dbReference type="InterPro" id="IPR053175">
    <property type="entry name" value="DHMBA_Reg_Transcription_Factor"/>
</dbReference>
<gene>
    <name evidence="3" type="ORF">BDY17DRAFT_167194</name>
</gene>
<dbReference type="Pfam" id="PF00172">
    <property type="entry name" value="Zn_clus"/>
    <property type="match status" value="1"/>
</dbReference>
<dbReference type="PANTHER" id="PTHR38791">
    <property type="entry name" value="ZN(II)2CYS6 TRANSCRIPTION FACTOR (EUROFUNG)-RELATED-RELATED"/>
    <property type="match status" value="1"/>
</dbReference>
<protein>
    <recommendedName>
        <fullName evidence="2">Zn(2)-C6 fungal-type domain-containing protein</fullName>
    </recommendedName>
</protein>
<dbReference type="CDD" id="cd00067">
    <property type="entry name" value="GAL4"/>
    <property type="match status" value="1"/>
</dbReference>
<dbReference type="SMART" id="SM00066">
    <property type="entry name" value="GAL4"/>
    <property type="match status" value="1"/>
</dbReference>
<dbReference type="SUPFAM" id="SSF57701">
    <property type="entry name" value="Zn2/Cys6 DNA-binding domain"/>
    <property type="match status" value="1"/>
</dbReference>
<evidence type="ECO:0000313" key="3">
    <source>
        <dbReference type="EMBL" id="KAF2482830.1"/>
    </source>
</evidence>
<evidence type="ECO:0000259" key="2">
    <source>
        <dbReference type="PROSITE" id="PS50048"/>
    </source>
</evidence>
<proteinExistence type="predicted"/>
<dbReference type="GO" id="GO:0000981">
    <property type="term" value="F:DNA-binding transcription factor activity, RNA polymerase II-specific"/>
    <property type="evidence" value="ECO:0007669"/>
    <property type="project" value="InterPro"/>
</dbReference>
<dbReference type="PROSITE" id="PS50048">
    <property type="entry name" value="ZN2_CY6_FUNGAL_2"/>
    <property type="match status" value="1"/>
</dbReference>
<evidence type="ECO:0000313" key="4">
    <source>
        <dbReference type="Proteomes" id="UP000799767"/>
    </source>
</evidence>
<accession>A0A6A6PRU7</accession>
<reference evidence="3" key="1">
    <citation type="journal article" date="2020" name="Stud. Mycol.">
        <title>101 Dothideomycetes genomes: a test case for predicting lifestyles and emergence of pathogens.</title>
        <authorList>
            <person name="Haridas S."/>
            <person name="Albert R."/>
            <person name="Binder M."/>
            <person name="Bloem J."/>
            <person name="Labutti K."/>
            <person name="Salamov A."/>
            <person name="Andreopoulos B."/>
            <person name="Baker S."/>
            <person name="Barry K."/>
            <person name="Bills G."/>
            <person name="Bluhm B."/>
            <person name="Cannon C."/>
            <person name="Castanera R."/>
            <person name="Culley D."/>
            <person name="Daum C."/>
            <person name="Ezra D."/>
            <person name="Gonzalez J."/>
            <person name="Henrissat B."/>
            <person name="Kuo A."/>
            <person name="Liang C."/>
            <person name="Lipzen A."/>
            <person name="Lutzoni F."/>
            <person name="Magnuson J."/>
            <person name="Mondo S."/>
            <person name="Nolan M."/>
            <person name="Ohm R."/>
            <person name="Pangilinan J."/>
            <person name="Park H.-J."/>
            <person name="Ramirez L."/>
            <person name="Alfaro M."/>
            <person name="Sun H."/>
            <person name="Tritt A."/>
            <person name="Yoshinaga Y."/>
            <person name="Zwiers L.-H."/>
            <person name="Turgeon B."/>
            <person name="Goodwin S."/>
            <person name="Spatafora J."/>
            <person name="Crous P."/>
            <person name="Grigoriev I."/>
        </authorList>
    </citation>
    <scope>NUCLEOTIDE SEQUENCE</scope>
    <source>
        <strain evidence="3">CBS 113389</strain>
    </source>
</reference>
<sequence>MRPRTRCEACATKHIECDGLRPTCGQCQTRGSACVWWVPDAKTLVFHSENQYAPGTQRRPRGRRAPRYTVRTAEESSSAAILPAAPTSMPLEYLAETACALSICQPSLIPPITQFALQKYRVYCSRNPPWLASDYCLGFQGFLSFYDGKSVDQQPRLLLEAAWTSMALVYFGRSAKSRTAITLSSDSYRRALALTRTAIQNADRSDIPDELVLTVMLLANYEDKMGAMDRLTFVPASFKHDDGAVALICQRVNGTNRTPTSMVLDTLVRWHYIRNCILQCMRVPELLCESDKFLESSRSRLLTICMIHLAELQARKREAFLSPSFEELRCILRVAQQINRKVCDLQQPLSPFPVQARSAWHAHVKHVPSLADGAALRKTPNMADVQLWIDSHATRLRVDTVVVQAARMLESLPARQMDTGLADIVIRAQQNIRSSAECILAAIPYYFPHDIGLRAPRPTGAANAVSRGFDSCSLFFALHSIVTSSQAPALHKQAAAHAQLHVASLNGTTLLERLYTPGGPFAVNVVQKGE</sequence>
<keyword evidence="1" id="KW-0539">Nucleus</keyword>
<dbReference type="InterPro" id="IPR036864">
    <property type="entry name" value="Zn2-C6_fun-type_DNA-bd_sf"/>
</dbReference>
<dbReference type="OrthoDB" id="10261408at2759"/>
<dbReference type="GO" id="GO:0008270">
    <property type="term" value="F:zinc ion binding"/>
    <property type="evidence" value="ECO:0007669"/>
    <property type="project" value="InterPro"/>
</dbReference>
<evidence type="ECO:0000256" key="1">
    <source>
        <dbReference type="ARBA" id="ARBA00023242"/>
    </source>
</evidence>
<dbReference type="AlphaFoldDB" id="A0A6A6PRU7"/>
<dbReference type="Proteomes" id="UP000799767">
    <property type="component" value="Unassembled WGS sequence"/>
</dbReference>
<keyword evidence="4" id="KW-1185">Reference proteome</keyword>
<feature type="domain" description="Zn(2)-C6 fungal-type" evidence="2">
    <location>
        <begin position="6"/>
        <end position="36"/>
    </location>
</feature>